<feature type="transmembrane region" description="Helical" evidence="1">
    <location>
        <begin position="61"/>
        <end position="79"/>
    </location>
</feature>
<accession>A0A917V6M5</accession>
<dbReference type="Pfam" id="PF00990">
    <property type="entry name" value="GGDEF"/>
    <property type="match status" value="1"/>
</dbReference>
<dbReference type="InterPro" id="IPR029787">
    <property type="entry name" value="Nucleotide_cyclase"/>
</dbReference>
<feature type="transmembrane region" description="Helical" evidence="1">
    <location>
        <begin position="9"/>
        <end position="28"/>
    </location>
</feature>
<dbReference type="Proteomes" id="UP000612956">
    <property type="component" value="Unassembled WGS sequence"/>
</dbReference>
<dbReference type="PANTHER" id="PTHR46663:SF4">
    <property type="entry name" value="DIGUANYLATE CYCLASE DGCT-RELATED"/>
    <property type="match status" value="1"/>
</dbReference>
<feature type="domain" description="GGDEF" evidence="2">
    <location>
        <begin position="334"/>
        <end position="471"/>
    </location>
</feature>
<dbReference type="EMBL" id="BMMW01000001">
    <property type="protein sequence ID" value="GGK45150.1"/>
    <property type="molecule type" value="Genomic_DNA"/>
</dbReference>
<feature type="transmembrane region" description="Helical" evidence="1">
    <location>
        <begin position="144"/>
        <end position="168"/>
    </location>
</feature>
<reference evidence="3" key="1">
    <citation type="journal article" date="2014" name="Int. J. Syst. Evol. Microbiol.">
        <title>Complete genome sequence of Corynebacterium casei LMG S-19264T (=DSM 44701T), isolated from a smear-ripened cheese.</title>
        <authorList>
            <consortium name="US DOE Joint Genome Institute (JGI-PGF)"/>
            <person name="Walter F."/>
            <person name="Albersmeier A."/>
            <person name="Kalinowski J."/>
            <person name="Ruckert C."/>
        </authorList>
    </citation>
    <scope>NUCLEOTIDE SEQUENCE</scope>
    <source>
        <strain evidence="3">CGMCC 4.7278</strain>
    </source>
</reference>
<feature type="transmembrane region" description="Helical" evidence="1">
    <location>
        <begin position="244"/>
        <end position="262"/>
    </location>
</feature>
<comment type="caution">
    <text evidence="3">The sequence shown here is derived from an EMBL/GenBank/DDBJ whole genome shotgun (WGS) entry which is preliminary data.</text>
</comment>
<dbReference type="NCBIfam" id="TIGR00254">
    <property type="entry name" value="GGDEF"/>
    <property type="match status" value="1"/>
</dbReference>
<proteinExistence type="predicted"/>
<reference evidence="3" key="2">
    <citation type="submission" date="2020-09" db="EMBL/GenBank/DDBJ databases">
        <authorList>
            <person name="Sun Q."/>
            <person name="Zhou Y."/>
        </authorList>
    </citation>
    <scope>NUCLEOTIDE SEQUENCE</scope>
    <source>
        <strain evidence="3">CGMCC 4.7278</strain>
    </source>
</reference>
<evidence type="ECO:0000259" key="2">
    <source>
        <dbReference type="PROSITE" id="PS50887"/>
    </source>
</evidence>
<keyword evidence="1" id="KW-0472">Membrane</keyword>
<name>A0A917V6M5_9NOCA</name>
<protein>
    <recommendedName>
        <fullName evidence="2">GGDEF domain-containing protein</fullName>
    </recommendedName>
</protein>
<sequence length="491" mass="51899">MMVRNRPRWFASALGVVAAGIALAPLFHSRAVTLGLLIAIVAISLSLIGIGLHSYRPAHRLPWYQLAAGFVAFAIGMTVSKPLDALFALAGYALIGLAALSWVRPRRVGRDLLLDSTMIGSSALLAAWIFLISPIFRHGNGLDALLAACFPVVDALLLTLLAHTMATAARSEKALRVLQVALLAALIGGLFESGAAAGFGWAAVEIAPIARQFAILLAGIAALHPTMVDLGNSADVQPHRARRRAGAIAVALVAASLVSVVGTNPGPADRIVVCGLLTLLLVGVLVRSEHAIARSARSERRAQYQADHDQLTGLLNRAALLRAPQVHRGEWTGKPLSLLFIDLDDFKRVNDSYGHAVGDELIAAVACRITDATRDSDVTARYGGDEFVVLCARGRADAHALAQQLLGAFIRPFDLSCGELPITASIGIATTGARLASAHTGEATVYALLRDADAAMYHAKEFGLGLAVHDEHHRPRRRRVIAAVDPSSTAV</sequence>
<dbReference type="InterPro" id="IPR043128">
    <property type="entry name" value="Rev_trsase/Diguanyl_cyclase"/>
</dbReference>
<organism evidence="3 4">
    <name type="scientific">Nocardia camponoti</name>
    <dbReference type="NCBI Taxonomy" id="1616106"/>
    <lineage>
        <taxon>Bacteria</taxon>
        <taxon>Bacillati</taxon>
        <taxon>Actinomycetota</taxon>
        <taxon>Actinomycetes</taxon>
        <taxon>Mycobacteriales</taxon>
        <taxon>Nocardiaceae</taxon>
        <taxon>Nocardia</taxon>
    </lineage>
</organism>
<dbReference type="InterPro" id="IPR000160">
    <property type="entry name" value="GGDEF_dom"/>
</dbReference>
<evidence type="ECO:0000256" key="1">
    <source>
        <dbReference type="SAM" id="Phobius"/>
    </source>
</evidence>
<dbReference type="CDD" id="cd01949">
    <property type="entry name" value="GGDEF"/>
    <property type="match status" value="1"/>
</dbReference>
<evidence type="ECO:0000313" key="4">
    <source>
        <dbReference type="Proteomes" id="UP000612956"/>
    </source>
</evidence>
<feature type="transmembrane region" description="Helical" evidence="1">
    <location>
        <begin position="85"/>
        <end position="103"/>
    </location>
</feature>
<dbReference type="AlphaFoldDB" id="A0A917V6M5"/>
<dbReference type="PANTHER" id="PTHR46663">
    <property type="entry name" value="DIGUANYLATE CYCLASE DGCT-RELATED"/>
    <property type="match status" value="1"/>
</dbReference>
<feature type="transmembrane region" description="Helical" evidence="1">
    <location>
        <begin position="268"/>
        <end position="286"/>
    </location>
</feature>
<gene>
    <name evidence="3" type="ORF">GCM10011591_15960</name>
</gene>
<dbReference type="PROSITE" id="PS50887">
    <property type="entry name" value="GGDEF"/>
    <property type="match status" value="1"/>
</dbReference>
<feature type="transmembrane region" description="Helical" evidence="1">
    <location>
        <begin position="112"/>
        <end position="132"/>
    </location>
</feature>
<feature type="transmembrane region" description="Helical" evidence="1">
    <location>
        <begin position="209"/>
        <end position="232"/>
    </location>
</feature>
<feature type="transmembrane region" description="Helical" evidence="1">
    <location>
        <begin position="180"/>
        <end position="203"/>
    </location>
</feature>
<evidence type="ECO:0000313" key="3">
    <source>
        <dbReference type="EMBL" id="GGK45150.1"/>
    </source>
</evidence>
<keyword evidence="4" id="KW-1185">Reference proteome</keyword>
<dbReference type="RefSeq" id="WP_188828093.1">
    <property type="nucleotide sequence ID" value="NZ_BMMW01000001.1"/>
</dbReference>
<dbReference type="Gene3D" id="3.30.70.270">
    <property type="match status" value="1"/>
</dbReference>
<dbReference type="InterPro" id="IPR052163">
    <property type="entry name" value="DGC-Regulatory_Protein"/>
</dbReference>
<feature type="transmembrane region" description="Helical" evidence="1">
    <location>
        <begin position="34"/>
        <end position="54"/>
    </location>
</feature>
<keyword evidence="1" id="KW-1133">Transmembrane helix</keyword>
<dbReference type="SUPFAM" id="SSF55073">
    <property type="entry name" value="Nucleotide cyclase"/>
    <property type="match status" value="1"/>
</dbReference>
<keyword evidence="1" id="KW-0812">Transmembrane</keyword>
<dbReference type="SMART" id="SM00267">
    <property type="entry name" value="GGDEF"/>
    <property type="match status" value="1"/>
</dbReference>